<comment type="catalytic activity">
    <reaction evidence="1">
        <text>[protein]-peptidylproline (omega=180) = [protein]-peptidylproline (omega=0)</text>
        <dbReference type="Rhea" id="RHEA:16237"/>
        <dbReference type="Rhea" id="RHEA-COMP:10747"/>
        <dbReference type="Rhea" id="RHEA-COMP:10748"/>
        <dbReference type="ChEBI" id="CHEBI:83833"/>
        <dbReference type="ChEBI" id="CHEBI:83834"/>
        <dbReference type="EC" id="5.2.1.8"/>
    </reaction>
</comment>
<proteinExistence type="predicted"/>
<dbReference type="InterPro" id="IPR046357">
    <property type="entry name" value="PPIase_dom_sf"/>
</dbReference>
<gene>
    <name evidence="8" type="ORF">QQ91_0013585</name>
</gene>
<evidence type="ECO:0000256" key="1">
    <source>
        <dbReference type="ARBA" id="ARBA00000971"/>
    </source>
</evidence>
<evidence type="ECO:0000259" key="7">
    <source>
        <dbReference type="PROSITE" id="PS50198"/>
    </source>
</evidence>
<dbReference type="Gene3D" id="3.10.50.40">
    <property type="match status" value="1"/>
</dbReference>
<protein>
    <recommendedName>
        <fullName evidence="2">peptidylprolyl isomerase</fullName>
        <ecNumber evidence="2">5.2.1.8</ecNumber>
    </recommendedName>
</protein>
<keyword evidence="5 6" id="KW-0413">Isomerase</keyword>
<name>A0ABD4T5Y7_9CYAN</name>
<evidence type="ECO:0000313" key="9">
    <source>
        <dbReference type="Proteomes" id="UP000031561"/>
    </source>
</evidence>
<sequence length="249" mass="28950">MTRQYKIGQRVFSSELIIPLLQQYQLLPQFLRECLIEQALEDIDLSAEEEQQAVQEFCLQNQLEDPQAQQRWRDHYGMTPNQLKALALRTFRLQRFKQQTWGAKVESLFLKEKEKFDQVVYSLVRTDSSEIAQELFFRLQEQEQGFSEVAATYSKGPEAQTGGLIGPVEVTKLHPKLAQVLLSSEPGKIRPPLRIDQWIVLVKLERLLPATLDDGLRERLVEQQFQDWLRLQMEQTQLEVIDPSQAAVV</sequence>
<dbReference type="PANTHER" id="PTHR47245">
    <property type="entry name" value="PEPTIDYLPROLYL ISOMERASE"/>
    <property type="match status" value="1"/>
</dbReference>
<accession>A0ABD4T5Y7</accession>
<evidence type="ECO:0000256" key="6">
    <source>
        <dbReference type="PROSITE-ProRule" id="PRU00278"/>
    </source>
</evidence>
<feature type="domain" description="PpiC" evidence="7">
    <location>
        <begin position="104"/>
        <end position="206"/>
    </location>
</feature>
<dbReference type="InterPro" id="IPR000297">
    <property type="entry name" value="PPIase_PpiC"/>
</dbReference>
<dbReference type="RefSeq" id="WP_166275458.1">
    <property type="nucleotide sequence ID" value="NZ_JTHE03000079.1"/>
</dbReference>
<dbReference type="PROSITE" id="PS50198">
    <property type="entry name" value="PPIC_PPIASE_2"/>
    <property type="match status" value="1"/>
</dbReference>
<dbReference type="Pfam" id="PF00639">
    <property type="entry name" value="Rotamase"/>
    <property type="match status" value="1"/>
</dbReference>
<evidence type="ECO:0000256" key="5">
    <source>
        <dbReference type="ARBA" id="ARBA00023235"/>
    </source>
</evidence>
<dbReference type="EC" id="5.2.1.8" evidence="2"/>
<dbReference type="PANTHER" id="PTHR47245:SF1">
    <property type="entry name" value="FOLDASE PROTEIN PRSA"/>
    <property type="match status" value="1"/>
</dbReference>
<evidence type="ECO:0000256" key="4">
    <source>
        <dbReference type="ARBA" id="ARBA00023110"/>
    </source>
</evidence>
<reference evidence="8 9" key="1">
    <citation type="journal article" date="2015" name="Genome Announc.">
        <title>Draft Genome Sequence of Filamentous Marine Cyanobacterium Lyngbya confervoides Strain BDU141951.</title>
        <authorList>
            <person name="Chandrababunaidu M.M."/>
            <person name="Sen D."/>
            <person name="Tripathy S."/>
        </authorList>
    </citation>
    <scope>NUCLEOTIDE SEQUENCE [LARGE SCALE GENOMIC DNA]</scope>
    <source>
        <strain evidence="8 9">BDU141951</strain>
    </source>
</reference>
<keyword evidence="9" id="KW-1185">Reference proteome</keyword>
<dbReference type="SUPFAM" id="SSF54534">
    <property type="entry name" value="FKBP-like"/>
    <property type="match status" value="1"/>
</dbReference>
<comment type="caution">
    <text evidence="8">The sequence shown here is derived from an EMBL/GenBank/DDBJ whole genome shotgun (WGS) entry which is preliminary data.</text>
</comment>
<evidence type="ECO:0000313" key="8">
    <source>
        <dbReference type="EMBL" id="MCM1983848.1"/>
    </source>
</evidence>
<dbReference type="Proteomes" id="UP000031561">
    <property type="component" value="Unassembled WGS sequence"/>
</dbReference>
<dbReference type="InterPro" id="IPR050245">
    <property type="entry name" value="PrsA_foldase"/>
</dbReference>
<evidence type="ECO:0000256" key="2">
    <source>
        <dbReference type="ARBA" id="ARBA00013194"/>
    </source>
</evidence>
<organism evidence="8 9">
    <name type="scientific">Lyngbya confervoides BDU141951</name>
    <dbReference type="NCBI Taxonomy" id="1574623"/>
    <lineage>
        <taxon>Bacteria</taxon>
        <taxon>Bacillati</taxon>
        <taxon>Cyanobacteriota</taxon>
        <taxon>Cyanophyceae</taxon>
        <taxon>Oscillatoriophycideae</taxon>
        <taxon>Oscillatoriales</taxon>
        <taxon>Microcoleaceae</taxon>
        <taxon>Lyngbya</taxon>
    </lineage>
</organism>
<dbReference type="GO" id="GO:0003755">
    <property type="term" value="F:peptidyl-prolyl cis-trans isomerase activity"/>
    <property type="evidence" value="ECO:0007669"/>
    <property type="project" value="UniProtKB-KW"/>
</dbReference>
<keyword evidence="4 6" id="KW-0697">Rotamase</keyword>
<keyword evidence="3" id="KW-0732">Signal</keyword>
<evidence type="ECO:0000256" key="3">
    <source>
        <dbReference type="ARBA" id="ARBA00022729"/>
    </source>
</evidence>
<dbReference type="AlphaFoldDB" id="A0ABD4T5Y7"/>
<dbReference type="EMBL" id="JTHE03000079">
    <property type="protein sequence ID" value="MCM1983848.1"/>
    <property type="molecule type" value="Genomic_DNA"/>
</dbReference>